<protein>
    <submittedName>
        <fullName evidence="1">Uncharacterized protein</fullName>
    </submittedName>
</protein>
<reference evidence="1 2" key="1">
    <citation type="submission" date="2018-11" db="EMBL/GenBank/DDBJ databases">
        <title>Genome sequence of Apiotrichum porosum DSM 27194.</title>
        <authorList>
            <person name="Aliyu H."/>
            <person name="Gorte O."/>
            <person name="Ochsenreither K."/>
        </authorList>
    </citation>
    <scope>NUCLEOTIDE SEQUENCE [LARGE SCALE GENOMIC DNA]</scope>
    <source>
        <strain evidence="1 2">DSM 27194</strain>
    </source>
</reference>
<name>A0A427XI63_9TREE</name>
<proteinExistence type="predicted"/>
<sequence length="98" mass="10725">MSDDEHWIPRPVPNSAVMICAGHEKTGVNAGFPCLVLKFRGGPYQVCSVCGQNWHLYMATIPQTSAAGAMAMSNLRLASEVWALKGNTAWDDDWESDI</sequence>
<keyword evidence="2" id="KW-1185">Reference proteome</keyword>
<dbReference type="EMBL" id="RSCE01000012">
    <property type="protein sequence ID" value="RSH78538.1"/>
    <property type="molecule type" value="Genomic_DNA"/>
</dbReference>
<comment type="caution">
    <text evidence="1">The sequence shown here is derived from an EMBL/GenBank/DDBJ whole genome shotgun (WGS) entry which is preliminary data.</text>
</comment>
<dbReference type="RefSeq" id="XP_028473685.1">
    <property type="nucleotide sequence ID" value="XM_028618007.1"/>
</dbReference>
<gene>
    <name evidence="1" type="ORF">EHS24_002264</name>
</gene>
<evidence type="ECO:0000313" key="2">
    <source>
        <dbReference type="Proteomes" id="UP000279236"/>
    </source>
</evidence>
<dbReference type="AlphaFoldDB" id="A0A427XI63"/>
<organism evidence="1 2">
    <name type="scientific">Apiotrichum porosum</name>
    <dbReference type="NCBI Taxonomy" id="105984"/>
    <lineage>
        <taxon>Eukaryota</taxon>
        <taxon>Fungi</taxon>
        <taxon>Dikarya</taxon>
        <taxon>Basidiomycota</taxon>
        <taxon>Agaricomycotina</taxon>
        <taxon>Tremellomycetes</taxon>
        <taxon>Trichosporonales</taxon>
        <taxon>Trichosporonaceae</taxon>
        <taxon>Apiotrichum</taxon>
    </lineage>
</organism>
<evidence type="ECO:0000313" key="1">
    <source>
        <dbReference type="EMBL" id="RSH78538.1"/>
    </source>
</evidence>
<dbReference type="GeneID" id="39586807"/>
<accession>A0A427XI63</accession>
<dbReference type="Proteomes" id="UP000279236">
    <property type="component" value="Unassembled WGS sequence"/>
</dbReference>